<dbReference type="Proteomes" id="UP000054270">
    <property type="component" value="Unassembled WGS sequence"/>
</dbReference>
<accession>A0A0D2PGY5</accession>
<dbReference type="AlphaFoldDB" id="A0A0D2PGY5"/>
<sequence>MNYVYNRATVVPTAPVVRHAYERERLVKKAPDVDDCYIVFVQRAPVMHGSERYAPLVSTHFTKSASTQLNLQAEDTASIRSVCAAQSVHSSPRLTLRIVPWIYLFSGMKYQSPYVQRTFRQTYLVPDYTQLQRTPCSGHLQDDVSWGALHRENRRTSVHGL</sequence>
<evidence type="ECO:0000313" key="2">
    <source>
        <dbReference type="Proteomes" id="UP000054270"/>
    </source>
</evidence>
<evidence type="ECO:0000313" key="1">
    <source>
        <dbReference type="EMBL" id="KJA19365.1"/>
    </source>
</evidence>
<name>A0A0D2PGY5_HYPSF</name>
<reference evidence="2" key="1">
    <citation type="submission" date="2014-04" db="EMBL/GenBank/DDBJ databases">
        <title>Evolutionary Origins and Diversification of the Mycorrhizal Mutualists.</title>
        <authorList>
            <consortium name="DOE Joint Genome Institute"/>
            <consortium name="Mycorrhizal Genomics Consortium"/>
            <person name="Kohler A."/>
            <person name="Kuo A."/>
            <person name="Nagy L.G."/>
            <person name="Floudas D."/>
            <person name="Copeland A."/>
            <person name="Barry K.W."/>
            <person name="Cichocki N."/>
            <person name="Veneault-Fourrey C."/>
            <person name="LaButti K."/>
            <person name="Lindquist E.A."/>
            <person name="Lipzen A."/>
            <person name="Lundell T."/>
            <person name="Morin E."/>
            <person name="Murat C."/>
            <person name="Riley R."/>
            <person name="Ohm R."/>
            <person name="Sun H."/>
            <person name="Tunlid A."/>
            <person name="Henrissat B."/>
            <person name="Grigoriev I.V."/>
            <person name="Hibbett D.S."/>
            <person name="Martin F."/>
        </authorList>
    </citation>
    <scope>NUCLEOTIDE SEQUENCE [LARGE SCALE GENOMIC DNA]</scope>
    <source>
        <strain evidence="2">FD-334 SS-4</strain>
    </source>
</reference>
<keyword evidence="2" id="KW-1185">Reference proteome</keyword>
<gene>
    <name evidence="1" type="ORF">HYPSUDRAFT_69288</name>
</gene>
<protein>
    <submittedName>
        <fullName evidence="1">Uncharacterized protein</fullName>
    </submittedName>
</protein>
<organism evidence="1 2">
    <name type="scientific">Hypholoma sublateritium (strain FD-334 SS-4)</name>
    <dbReference type="NCBI Taxonomy" id="945553"/>
    <lineage>
        <taxon>Eukaryota</taxon>
        <taxon>Fungi</taxon>
        <taxon>Dikarya</taxon>
        <taxon>Basidiomycota</taxon>
        <taxon>Agaricomycotina</taxon>
        <taxon>Agaricomycetes</taxon>
        <taxon>Agaricomycetidae</taxon>
        <taxon>Agaricales</taxon>
        <taxon>Agaricineae</taxon>
        <taxon>Strophariaceae</taxon>
        <taxon>Hypholoma</taxon>
    </lineage>
</organism>
<proteinExistence type="predicted"/>
<dbReference type="EMBL" id="KN817578">
    <property type="protein sequence ID" value="KJA19365.1"/>
    <property type="molecule type" value="Genomic_DNA"/>
</dbReference>